<evidence type="ECO:0000256" key="6">
    <source>
        <dbReference type="ARBA" id="ARBA00023136"/>
    </source>
</evidence>
<keyword evidence="3" id="KW-1003">Cell membrane</keyword>
<keyword evidence="9" id="KW-1185">Reference proteome</keyword>
<feature type="transmembrane region" description="Helical" evidence="7">
    <location>
        <begin position="73"/>
        <end position="99"/>
    </location>
</feature>
<feature type="transmembrane region" description="Helical" evidence="7">
    <location>
        <begin position="136"/>
        <end position="157"/>
    </location>
</feature>
<evidence type="ECO:0000313" key="9">
    <source>
        <dbReference type="Proteomes" id="UP001438953"/>
    </source>
</evidence>
<feature type="transmembrane region" description="Helical" evidence="7">
    <location>
        <begin position="205"/>
        <end position="232"/>
    </location>
</feature>
<feature type="transmembrane region" description="Helical" evidence="7">
    <location>
        <begin position="277"/>
        <end position="297"/>
    </location>
</feature>
<sequence length="467" mass="49257">MSKGLWSLVLQMSRLGGNVVFFLAMARLLPVADLGAFATGLALFRWMQVVHKGGIADAVVLTAPGDMRRMDALFWLAQLMTLGICLLALGLMVLAAWGIGALEGMGPVIATLMLVPLFQGLSAVQEAQLRQALRLKALACRTAFVQLVSALGGFALYALGAGLWSLVGFAVLNAALSAVLSWRMARWWPQAGPDRGAIRAIAPEVFAIAGRGLVAGAALPLLQLALGLVYGGAVAGGFQIAQRIFQLLDAVTLAPIRFLVLPMLWRAKGQGPALVRRVIGAAASLSAPFYVMAALWAQPVLVWLLGRPAGEIAAPMVQIMAALGPVASLVLALDQALVAQKSAGRALWRACLTLAFTVVFVALALPVSAYAGIGSYVLAAYLALAVTLGRSLRLIGVRPQDVARALALPYILSAGLGVCLWRLGTLVAEWPLLWQLMGQGALMLVACLPFWAVVLRRSRGRSMPPHA</sequence>
<feature type="transmembrane region" description="Helical" evidence="7">
    <location>
        <begin position="20"/>
        <end position="44"/>
    </location>
</feature>
<reference evidence="8 9" key="1">
    <citation type="submission" date="2024-06" db="EMBL/GenBank/DDBJ databases">
        <title>Thioclava kandeliae sp. nov. from a rhizosphere soil sample of Kandelia candel in a mangrove.</title>
        <authorList>
            <person name="Mu T."/>
        </authorList>
    </citation>
    <scope>NUCLEOTIDE SEQUENCE [LARGE SCALE GENOMIC DNA]</scope>
    <source>
        <strain evidence="8 9">CPCC 100088</strain>
    </source>
</reference>
<dbReference type="EMBL" id="JAYWLC010000012">
    <property type="protein sequence ID" value="MER5172860.1"/>
    <property type="molecule type" value="Genomic_DNA"/>
</dbReference>
<comment type="similarity">
    <text evidence="2">Belongs to the polysaccharide synthase family.</text>
</comment>
<feature type="transmembrane region" description="Helical" evidence="7">
    <location>
        <begin position="163"/>
        <end position="184"/>
    </location>
</feature>
<comment type="caution">
    <text evidence="8">The sequence shown here is derived from an EMBL/GenBank/DDBJ whole genome shotgun (WGS) entry which is preliminary data.</text>
</comment>
<feature type="transmembrane region" description="Helical" evidence="7">
    <location>
        <begin position="244"/>
        <end position="265"/>
    </location>
</feature>
<feature type="transmembrane region" description="Helical" evidence="7">
    <location>
        <begin position="436"/>
        <end position="455"/>
    </location>
</feature>
<protein>
    <submittedName>
        <fullName evidence="8">Oligosaccharide flippase family protein</fullName>
    </submittedName>
</protein>
<comment type="subcellular location">
    <subcellularLocation>
        <location evidence="1">Cell membrane</location>
        <topology evidence="1">Multi-pass membrane protein</topology>
    </subcellularLocation>
</comment>
<feature type="transmembrane region" description="Helical" evidence="7">
    <location>
        <begin position="312"/>
        <end position="334"/>
    </location>
</feature>
<accession>A0ABV1SIZ8</accession>
<gene>
    <name evidence="8" type="ORF">VSX56_13870</name>
</gene>
<evidence type="ECO:0000313" key="8">
    <source>
        <dbReference type="EMBL" id="MER5172860.1"/>
    </source>
</evidence>
<evidence type="ECO:0000256" key="7">
    <source>
        <dbReference type="SAM" id="Phobius"/>
    </source>
</evidence>
<feature type="transmembrane region" description="Helical" evidence="7">
    <location>
        <begin position="373"/>
        <end position="393"/>
    </location>
</feature>
<feature type="transmembrane region" description="Helical" evidence="7">
    <location>
        <begin position="405"/>
        <end position="424"/>
    </location>
</feature>
<evidence type="ECO:0000256" key="4">
    <source>
        <dbReference type="ARBA" id="ARBA00022692"/>
    </source>
</evidence>
<evidence type="ECO:0000256" key="2">
    <source>
        <dbReference type="ARBA" id="ARBA00007430"/>
    </source>
</evidence>
<dbReference type="Proteomes" id="UP001438953">
    <property type="component" value="Unassembled WGS sequence"/>
</dbReference>
<evidence type="ECO:0000256" key="5">
    <source>
        <dbReference type="ARBA" id="ARBA00022989"/>
    </source>
</evidence>
<name>A0ABV1SIZ8_9RHOB</name>
<dbReference type="InterPro" id="IPR050833">
    <property type="entry name" value="Poly_Biosynth_Transport"/>
</dbReference>
<keyword evidence="6 7" id="KW-0472">Membrane</keyword>
<evidence type="ECO:0000256" key="3">
    <source>
        <dbReference type="ARBA" id="ARBA00022475"/>
    </source>
</evidence>
<evidence type="ECO:0000256" key="1">
    <source>
        <dbReference type="ARBA" id="ARBA00004651"/>
    </source>
</evidence>
<organism evidence="8 9">
    <name type="scientific">Thioclava kandeliae</name>
    <dbReference type="NCBI Taxonomy" id="3070818"/>
    <lineage>
        <taxon>Bacteria</taxon>
        <taxon>Pseudomonadati</taxon>
        <taxon>Pseudomonadota</taxon>
        <taxon>Alphaproteobacteria</taxon>
        <taxon>Rhodobacterales</taxon>
        <taxon>Paracoccaceae</taxon>
        <taxon>Thioclava</taxon>
    </lineage>
</organism>
<feature type="transmembrane region" description="Helical" evidence="7">
    <location>
        <begin position="105"/>
        <end position="124"/>
    </location>
</feature>
<feature type="transmembrane region" description="Helical" evidence="7">
    <location>
        <begin position="346"/>
        <end position="367"/>
    </location>
</feature>
<dbReference type="RefSeq" id="WP_350937940.1">
    <property type="nucleotide sequence ID" value="NZ_JAYWLC010000012.1"/>
</dbReference>
<keyword evidence="5 7" id="KW-1133">Transmembrane helix</keyword>
<dbReference type="PANTHER" id="PTHR30250">
    <property type="entry name" value="PST FAMILY PREDICTED COLANIC ACID TRANSPORTER"/>
    <property type="match status" value="1"/>
</dbReference>
<proteinExistence type="inferred from homology"/>
<dbReference type="Pfam" id="PF13440">
    <property type="entry name" value="Polysacc_synt_3"/>
    <property type="match status" value="1"/>
</dbReference>
<keyword evidence="4 7" id="KW-0812">Transmembrane</keyword>
<dbReference type="PANTHER" id="PTHR30250:SF10">
    <property type="entry name" value="LIPOPOLYSACCHARIDE BIOSYNTHESIS PROTEIN WZXC"/>
    <property type="match status" value="1"/>
</dbReference>